<feature type="region of interest" description="Disordered" evidence="1">
    <location>
        <begin position="125"/>
        <end position="172"/>
    </location>
</feature>
<feature type="compositionally biased region" description="Low complexity" evidence="1">
    <location>
        <begin position="29"/>
        <end position="38"/>
    </location>
</feature>
<name>A0A1Y2FJE6_9BASI</name>
<feature type="compositionally biased region" description="Low complexity" evidence="1">
    <location>
        <begin position="9"/>
        <end position="19"/>
    </location>
</feature>
<feature type="region of interest" description="Disordered" evidence="1">
    <location>
        <begin position="1"/>
        <end position="42"/>
    </location>
</feature>
<dbReference type="InParanoid" id="A0A1Y2FJE6"/>
<keyword evidence="3" id="KW-1185">Reference proteome</keyword>
<comment type="caution">
    <text evidence="2">The sequence shown here is derived from an EMBL/GenBank/DDBJ whole genome shotgun (WGS) entry which is preliminary data.</text>
</comment>
<organism evidence="2 3">
    <name type="scientific">Leucosporidium creatinivorum</name>
    <dbReference type="NCBI Taxonomy" id="106004"/>
    <lineage>
        <taxon>Eukaryota</taxon>
        <taxon>Fungi</taxon>
        <taxon>Dikarya</taxon>
        <taxon>Basidiomycota</taxon>
        <taxon>Pucciniomycotina</taxon>
        <taxon>Microbotryomycetes</taxon>
        <taxon>Leucosporidiales</taxon>
        <taxon>Leucosporidium</taxon>
    </lineage>
</organism>
<evidence type="ECO:0000256" key="1">
    <source>
        <dbReference type="SAM" id="MobiDB-lite"/>
    </source>
</evidence>
<protein>
    <submittedName>
        <fullName evidence="2">Uncharacterized protein</fullName>
    </submittedName>
</protein>
<dbReference type="OrthoDB" id="2538139at2759"/>
<proteinExistence type="predicted"/>
<dbReference type="AlphaFoldDB" id="A0A1Y2FJE6"/>
<dbReference type="EMBL" id="MCGR01000020">
    <property type="protein sequence ID" value="ORY82925.1"/>
    <property type="molecule type" value="Genomic_DNA"/>
</dbReference>
<evidence type="ECO:0000313" key="3">
    <source>
        <dbReference type="Proteomes" id="UP000193467"/>
    </source>
</evidence>
<evidence type="ECO:0000313" key="2">
    <source>
        <dbReference type="EMBL" id="ORY82925.1"/>
    </source>
</evidence>
<accession>A0A1Y2FJE6</accession>
<sequence length="172" mass="18462">MAVKKKGSTKATTTSNSGSRVKPTPAPPSTTTNTTTANPPSPDVSLGYSVLQLEAMLANYNLDAHSTLLALRRSQQLRLLQIQRHWATALSSLDPQIQELSLGRFLGEFEGDRDKALRGVVGGMLRDKQPPMGQVEQSARKRGRFTRSGSGERCSAAEVGRAEGSRGEVRGG</sequence>
<feature type="compositionally biased region" description="Basic and acidic residues" evidence="1">
    <location>
        <begin position="160"/>
        <end position="172"/>
    </location>
</feature>
<dbReference type="Proteomes" id="UP000193467">
    <property type="component" value="Unassembled WGS sequence"/>
</dbReference>
<gene>
    <name evidence="2" type="ORF">BCR35DRAFT_78790</name>
</gene>
<reference evidence="2 3" key="1">
    <citation type="submission" date="2016-07" db="EMBL/GenBank/DDBJ databases">
        <title>Pervasive Adenine N6-methylation of Active Genes in Fungi.</title>
        <authorList>
            <consortium name="DOE Joint Genome Institute"/>
            <person name="Mondo S.J."/>
            <person name="Dannebaum R.O."/>
            <person name="Kuo R.C."/>
            <person name="Labutti K."/>
            <person name="Haridas S."/>
            <person name="Kuo A."/>
            <person name="Salamov A."/>
            <person name="Ahrendt S.R."/>
            <person name="Lipzen A."/>
            <person name="Sullivan W."/>
            <person name="Andreopoulos W.B."/>
            <person name="Clum A."/>
            <person name="Lindquist E."/>
            <person name="Daum C."/>
            <person name="Ramamoorthy G.K."/>
            <person name="Gryganskyi A."/>
            <person name="Culley D."/>
            <person name="Magnuson J.K."/>
            <person name="James T.Y."/>
            <person name="O'Malley M.A."/>
            <person name="Stajich J.E."/>
            <person name="Spatafora J.W."/>
            <person name="Visel A."/>
            <person name="Grigoriev I.V."/>
        </authorList>
    </citation>
    <scope>NUCLEOTIDE SEQUENCE [LARGE SCALE GENOMIC DNA]</scope>
    <source>
        <strain evidence="2 3">62-1032</strain>
    </source>
</reference>